<dbReference type="Proteomes" id="UP001061361">
    <property type="component" value="Chromosome"/>
</dbReference>
<keyword evidence="1" id="KW-0175">Coiled coil</keyword>
<feature type="coiled-coil region" evidence="1">
    <location>
        <begin position="55"/>
        <end position="82"/>
    </location>
</feature>
<evidence type="ECO:0000313" key="4">
    <source>
        <dbReference type="Proteomes" id="UP001061361"/>
    </source>
</evidence>
<organism evidence="3 4">
    <name type="scientific">Pseudodesulfovibrio portus</name>
    <dbReference type="NCBI Taxonomy" id="231439"/>
    <lineage>
        <taxon>Bacteria</taxon>
        <taxon>Pseudomonadati</taxon>
        <taxon>Thermodesulfobacteriota</taxon>
        <taxon>Desulfovibrionia</taxon>
        <taxon>Desulfovibrionales</taxon>
        <taxon>Desulfovibrionaceae</taxon>
    </lineage>
</organism>
<dbReference type="RefSeq" id="WP_264981813.1">
    <property type="nucleotide sequence ID" value="NZ_AP026708.1"/>
</dbReference>
<keyword evidence="2" id="KW-0812">Transmembrane</keyword>
<name>A0ABM8ATS2_9BACT</name>
<evidence type="ECO:0000313" key="3">
    <source>
        <dbReference type="EMBL" id="BDQ34921.1"/>
    </source>
</evidence>
<keyword evidence="2" id="KW-0472">Membrane</keyword>
<sequence length="238" mass="26986">MSDSKYSVLFMRDDRDVTRYRLSPFWLRMFVFSQVFLLLCAVGGIYMGVRGFKVNSELHSENKSLEQRLVDAEVRLERLGNMEKILESYDPAELQSLLSAATTEAEEQQQEVRPDVDLNKIFIRTDSRQVGVENMQAKLSGSKLSVTFELNNLQAATSITGQADFIFLTKDGTALSAKTNKSDLSFQIQRFKRMETSMALPNGKDKKDLFALRLIIKGKDGDVIFAETYPLYHILASS</sequence>
<evidence type="ECO:0000256" key="1">
    <source>
        <dbReference type="SAM" id="Coils"/>
    </source>
</evidence>
<keyword evidence="2" id="KW-1133">Transmembrane helix</keyword>
<reference evidence="3" key="1">
    <citation type="submission" date="2022-08" db="EMBL/GenBank/DDBJ databases">
        <title>Genome Sequence of the sulphate-reducing bacterium, Pseudodesulfovibrio portus JCM14722.</title>
        <authorList>
            <person name="Kondo R."/>
            <person name="Kataoka T."/>
        </authorList>
    </citation>
    <scope>NUCLEOTIDE SEQUENCE</scope>
    <source>
        <strain evidence="3">JCM 14722</strain>
    </source>
</reference>
<proteinExistence type="predicted"/>
<feature type="transmembrane region" description="Helical" evidence="2">
    <location>
        <begin position="25"/>
        <end position="49"/>
    </location>
</feature>
<keyword evidence="4" id="KW-1185">Reference proteome</keyword>
<dbReference type="EMBL" id="AP026708">
    <property type="protein sequence ID" value="BDQ34921.1"/>
    <property type="molecule type" value="Genomic_DNA"/>
</dbReference>
<protein>
    <submittedName>
        <fullName evidence="3">Uncharacterized protein</fullName>
    </submittedName>
</protein>
<evidence type="ECO:0000256" key="2">
    <source>
        <dbReference type="SAM" id="Phobius"/>
    </source>
</evidence>
<accession>A0ABM8ATS2</accession>
<gene>
    <name evidence="3" type="ORF">JCM14722_24630</name>
</gene>